<name>A0A4Z1SUE8_GIAMU</name>
<dbReference type="InterPro" id="IPR036085">
    <property type="entry name" value="PAZ_dom_sf"/>
</dbReference>
<accession>A0A4Z1SUE8</accession>
<dbReference type="Gene3D" id="3.30.420.10">
    <property type="entry name" value="Ribonuclease H-like superfamily/Ribonuclease H"/>
    <property type="match status" value="1"/>
</dbReference>
<feature type="domain" description="Piwi" evidence="1">
    <location>
        <begin position="545"/>
        <end position="911"/>
    </location>
</feature>
<dbReference type="PROSITE" id="PS50822">
    <property type="entry name" value="PIWI"/>
    <property type="match status" value="1"/>
</dbReference>
<dbReference type="Proteomes" id="UP000315496">
    <property type="component" value="Chromosome 2"/>
</dbReference>
<protein>
    <submittedName>
        <fullName evidence="2">Argonaute</fullName>
    </submittedName>
</protein>
<dbReference type="AlphaFoldDB" id="A0A4Z1SUE8"/>
<dbReference type="InterPro" id="IPR003165">
    <property type="entry name" value="Piwi"/>
</dbReference>
<evidence type="ECO:0000313" key="3">
    <source>
        <dbReference type="Proteomes" id="UP000315496"/>
    </source>
</evidence>
<reference evidence="2 3" key="1">
    <citation type="submission" date="2019-05" db="EMBL/GenBank/DDBJ databases">
        <title>The compact genome of Giardia muris reveals important steps in the evolution of intestinal protozoan parasites.</title>
        <authorList>
            <person name="Xu F."/>
            <person name="Jimenez-Gonzalez A."/>
            <person name="Einarsson E."/>
            <person name="Astvaldsson A."/>
            <person name="Peirasmaki D."/>
            <person name="Eckmann L."/>
            <person name="Andersson J.O."/>
            <person name="Svard S.G."/>
            <person name="Jerlstrom-Hultqvist J."/>
        </authorList>
    </citation>
    <scope>NUCLEOTIDE SEQUENCE [LARGE SCALE GENOMIC DNA]</scope>
    <source>
        <strain evidence="2 3">Roberts-Thomson</strain>
    </source>
</reference>
<gene>
    <name evidence="2" type="ORF">GMRT_12759</name>
</gene>
<dbReference type="SMART" id="SM00950">
    <property type="entry name" value="Piwi"/>
    <property type="match status" value="1"/>
</dbReference>
<dbReference type="PANTHER" id="PTHR22891">
    <property type="entry name" value="EUKARYOTIC TRANSLATION INITIATION FACTOR 2C"/>
    <property type="match status" value="1"/>
</dbReference>
<dbReference type="SUPFAM" id="SSF53098">
    <property type="entry name" value="Ribonuclease H-like"/>
    <property type="match status" value="1"/>
</dbReference>
<dbReference type="OrthoDB" id="10252740at2759"/>
<proteinExistence type="predicted"/>
<dbReference type="InterPro" id="IPR036397">
    <property type="entry name" value="RNaseH_sf"/>
</dbReference>
<evidence type="ECO:0000313" key="2">
    <source>
        <dbReference type="EMBL" id="TNJ28595.1"/>
    </source>
</evidence>
<organism evidence="2 3">
    <name type="scientific">Giardia muris</name>
    <dbReference type="NCBI Taxonomy" id="5742"/>
    <lineage>
        <taxon>Eukaryota</taxon>
        <taxon>Metamonada</taxon>
        <taxon>Diplomonadida</taxon>
        <taxon>Hexamitidae</taxon>
        <taxon>Giardiinae</taxon>
        <taxon>Giardia</taxon>
    </lineage>
</organism>
<dbReference type="InterPro" id="IPR012337">
    <property type="entry name" value="RNaseH-like_sf"/>
</dbReference>
<evidence type="ECO:0000259" key="1">
    <source>
        <dbReference type="PROSITE" id="PS50822"/>
    </source>
</evidence>
<dbReference type="VEuPathDB" id="GiardiaDB:GMRT_12759"/>
<dbReference type="SUPFAM" id="SSF101690">
    <property type="entry name" value="PAZ domain"/>
    <property type="match status" value="1"/>
</dbReference>
<dbReference type="Pfam" id="PF02171">
    <property type="entry name" value="Piwi"/>
    <property type="match status" value="1"/>
</dbReference>
<sequence>MALRVNLFDLSIAANRLVYKYSMAYSNAKGEVATHDLTTRDSKYAIRDACKILSSKTGGDARTIFDSLLFDYPQSDEVPILVIYSSVEYQDVEGEFEVKRKTYKYSFKRARQDGEVRGSLDPDKPEYVQFLKVLFSSYLEAQDSDYIRIKRGYYTLPEGALTTDVSAQHFITTHTDRDTRISYAWFRGFSCTPVLSAVGKGVNRLCLQIIPTTARVQRRTLRDLYDEDPDMFQGRSGPKGATTWGVKGYSVMTLHNGIMYKVRKVVTGAGARGFTERDGKGGTSKEVTYEAYFRNTYGNKLTDLYSSVCNTKDIYEKIKTDKCAVICVRKSKTTGNIREAVLPISLCVIAQDYERVSFNIKQEVIATTQSAPEPLISMATSLAKSLGSKIGSLAKNWDIKLADVPIEVPMKSCRHPRIHISPRDPMVLQSPEKIRELTKGLKSCADLPQIRDDKGGKNGISNWMVVGFSEDHVAALSKKMRDNFTQICGQSCPVSAPFTYVIDKRGVNFRNQTDVARKYCIGVRDALERCGFGKTLEESARKTSIIFAIIPGPKGKTEVYPMLKQLMVGARIVTQCIIEPKPQQGGGRGGRQGGGDQLPWKPDVIYGLTCQAFAKLGGLVWRPEVSKLFGDTMLLSYDVSRGMFTKEGDSGKQDEPTLDSLKAVDRYRVRHLDTDRNVVASYLSTYSPNLFKFYSQWRETPKTASNYAGEIAGEDTVRETFKSSLQIYHNNNKKLPSRIVYLRDGVGAGQIDAVRRQELDVMLRGIQAAYGKAKQRLDFWYIVCEKNSDLRWAKSGSQDGHAQPGTYVLDGRRMYIASQHLTNKRTSAKPMEYHVVYRGVFDGENMEEKDVSFTDESTLSVEGISEMRMSDFVEMLNALTYGYQNWPSSIAAPAILHCSHLLSKFAQEVLGGVTQVGQDKSNPNFQFLPFYI</sequence>
<dbReference type="GO" id="GO:0003676">
    <property type="term" value="F:nucleic acid binding"/>
    <property type="evidence" value="ECO:0007669"/>
    <property type="project" value="InterPro"/>
</dbReference>
<keyword evidence="3" id="KW-1185">Reference proteome</keyword>
<comment type="caution">
    <text evidence="2">The sequence shown here is derived from an EMBL/GenBank/DDBJ whole genome shotgun (WGS) entry which is preliminary data.</text>
</comment>
<dbReference type="EMBL" id="VDLU01000002">
    <property type="protein sequence ID" value="TNJ28595.1"/>
    <property type="molecule type" value="Genomic_DNA"/>
</dbReference>